<evidence type="ECO:0000313" key="1">
    <source>
        <dbReference type="EMBL" id="QJA56364.1"/>
    </source>
</evidence>
<evidence type="ECO:0000313" key="2">
    <source>
        <dbReference type="EMBL" id="QJI04055.1"/>
    </source>
</evidence>
<gene>
    <name evidence="1" type="ORF">MM415B01867_0010</name>
    <name evidence="2" type="ORF">TM448B05973_0001</name>
</gene>
<proteinExistence type="predicted"/>
<sequence length="137" mass="15837">MEIKTIKAYYCDFCGKRMLSASWMSRHEKNCTMNPNRDCGMCGRPAPLDELIEKYSGRIDVKQDDQDAMTANFKPGAEFKTDDIDDDCNNCPACTLAVLRQAGLNHSWILALTGEFDYKKRKDEWWADKNLDPEDYY</sequence>
<dbReference type="AlphaFoldDB" id="A0A6M3IG36"/>
<evidence type="ECO:0008006" key="3">
    <source>
        <dbReference type="Google" id="ProtNLM"/>
    </source>
</evidence>
<accession>A0A6M3IG36</accession>
<protein>
    <recommendedName>
        <fullName evidence="3">C2H2-type domain-containing protein</fullName>
    </recommendedName>
</protein>
<name>A0A6M3IG36_9ZZZZ</name>
<dbReference type="SUPFAM" id="SSF57667">
    <property type="entry name" value="beta-beta-alpha zinc fingers"/>
    <property type="match status" value="1"/>
</dbReference>
<dbReference type="InterPro" id="IPR036236">
    <property type="entry name" value="Znf_C2H2_sf"/>
</dbReference>
<dbReference type="EMBL" id="MT145144">
    <property type="protein sequence ID" value="QJI04055.1"/>
    <property type="molecule type" value="Genomic_DNA"/>
</dbReference>
<reference evidence="1" key="1">
    <citation type="submission" date="2020-03" db="EMBL/GenBank/DDBJ databases">
        <title>The deep terrestrial virosphere.</title>
        <authorList>
            <person name="Holmfeldt K."/>
            <person name="Nilsson E."/>
            <person name="Simone D."/>
            <person name="Lopez-Fernandez M."/>
            <person name="Wu X."/>
            <person name="de Brujin I."/>
            <person name="Lundin D."/>
            <person name="Andersson A."/>
            <person name="Bertilsson S."/>
            <person name="Dopson M."/>
        </authorList>
    </citation>
    <scope>NUCLEOTIDE SEQUENCE</scope>
    <source>
        <strain evidence="1">MM415B01867</strain>
        <strain evidence="2">TM448B05973</strain>
    </source>
</reference>
<organism evidence="1">
    <name type="scientific">viral metagenome</name>
    <dbReference type="NCBI Taxonomy" id="1070528"/>
    <lineage>
        <taxon>unclassified sequences</taxon>
        <taxon>metagenomes</taxon>
        <taxon>organismal metagenomes</taxon>
    </lineage>
</organism>
<dbReference type="EMBL" id="MT141214">
    <property type="protein sequence ID" value="QJA56364.1"/>
    <property type="molecule type" value="Genomic_DNA"/>
</dbReference>